<reference evidence="6" key="1">
    <citation type="submission" date="2018-02" db="EMBL/GenBank/DDBJ databases">
        <authorList>
            <person name="Hausmann B."/>
        </authorList>
    </citation>
    <scope>NUCLEOTIDE SEQUENCE [LARGE SCALE GENOMIC DNA]</scope>
    <source>
        <strain evidence="6">Peat soil MAG SbA1</strain>
    </source>
</reference>
<keyword evidence="3" id="KW-1133">Transmembrane helix</keyword>
<name>A0A2U3KH16_9BACT</name>
<evidence type="ECO:0000256" key="3">
    <source>
        <dbReference type="SAM" id="Phobius"/>
    </source>
</evidence>
<dbReference type="CDD" id="cd02966">
    <property type="entry name" value="TlpA_like_family"/>
    <property type="match status" value="1"/>
</dbReference>
<organism evidence="5 6">
    <name type="scientific">Candidatus Sulfotelmatobacter kueseliae</name>
    <dbReference type="NCBI Taxonomy" id="2042962"/>
    <lineage>
        <taxon>Bacteria</taxon>
        <taxon>Pseudomonadati</taxon>
        <taxon>Acidobacteriota</taxon>
        <taxon>Terriglobia</taxon>
        <taxon>Terriglobales</taxon>
        <taxon>Candidatus Korobacteraceae</taxon>
        <taxon>Candidatus Sulfotelmatobacter</taxon>
    </lineage>
</organism>
<keyword evidence="1" id="KW-0676">Redox-active center</keyword>
<accession>A0A2U3KH16</accession>
<dbReference type="GO" id="GO:0016491">
    <property type="term" value="F:oxidoreductase activity"/>
    <property type="evidence" value="ECO:0007669"/>
    <property type="project" value="InterPro"/>
</dbReference>
<evidence type="ECO:0000313" key="6">
    <source>
        <dbReference type="Proteomes" id="UP000238701"/>
    </source>
</evidence>
<dbReference type="Gene3D" id="3.40.30.10">
    <property type="entry name" value="Glutaredoxin"/>
    <property type="match status" value="1"/>
</dbReference>
<dbReference type="PANTHER" id="PTHR42852">
    <property type="entry name" value="THIOL:DISULFIDE INTERCHANGE PROTEIN DSBE"/>
    <property type="match status" value="1"/>
</dbReference>
<dbReference type="InterPro" id="IPR013766">
    <property type="entry name" value="Thioredoxin_domain"/>
</dbReference>
<dbReference type="InterPro" id="IPR036249">
    <property type="entry name" value="Thioredoxin-like_sf"/>
</dbReference>
<evidence type="ECO:0000313" key="5">
    <source>
        <dbReference type="EMBL" id="SPF38820.1"/>
    </source>
</evidence>
<dbReference type="EMBL" id="OMOD01000112">
    <property type="protein sequence ID" value="SPF38820.1"/>
    <property type="molecule type" value="Genomic_DNA"/>
</dbReference>
<gene>
    <name evidence="5" type="ORF">SBA1_200011</name>
</gene>
<dbReference type="AlphaFoldDB" id="A0A2U3KH16"/>
<dbReference type="InterPro" id="IPR000866">
    <property type="entry name" value="AhpC/TSA"/>
</dbReference>
<dbReference type="InterPro" id="IPR017937">
    <property type="entry name" value="Thioredoxin_CS"/>
</dbReference>
<proteinExistence type="predicted"/>
<dbReference type="PANTHER" id="PTHR42852:SF13">
    <property type="entry name" value="PROTEIN DIPZ"/>
    <property type="match status" value="1"/>
</dbReference>
<dbReference type="PROSITE" id="PS00194">
    <property type="entry name" value="THIOREDOXIN_1"/>
    <property type="match status" value="1"/>
</dbReference>
<keyword evidence="3" id="KW-0472">Membrane</keyword>
<dbReference type="Pfam" id="PF00578">
    <property type="entry name" value="AhpC-TSA"/>
    <property type="match status" value="1"/>
</dbReference>
<evidence type="ECO:0000256" key="1">
    <source>
        <dbReference type="ARBA" id="ARBA00023284"/>
    </source>
</evidence>
<dbReference type="SUPFAM" id="SSF52833">
    <property type="entry name" value="Thioredoxin-like"/>
    <property type="match status" value="1"/>
</dbReference>
<feature type="transmembrane region" description="Helical" evidence="3">
    <location>
        <begin position="51"/>
        <end position="68"/>
    </location>
</feature>
<evidence type="ECO:0000259" key="4">
    <source>
        <dbReference type="PROSITE" id="PS51352"/>
    </source>
</evidence>
<sequence>MSTSQQGFEQKEETQTEQEAAASAIDSSAGAPPEASAPVQPTAPPRGRNPLALVVVAVVVAGMLYFGFHMARRPGPSQTPDTTRIKDAPDFTLETLDGRSLRLSDLRGKAVLLNFWATWCAPCKIEMPWFVELQNEYGPQGLQIVGVAMDDSSKEDIAKFAKDMGVNYPVLLGKEAVGDAYGGVPALPESFFISRDGKIVDKILGLEGKADIEEAVKKALGTQSAMAPAAAADVGTVPK</sequence>
<protein>
    <submittedName>
        <fullName evidence="5">Alkyl hydroperoxide reductase (Modular protein)</fullName>
    </submittedName>
</protein>
<feature type="compositionally biased region" description="Low complexity" evidence="2">
    <location>
        <begin position="17"/>
        <end position="38"/>
    </location>
</feature>
<feature type="region of interest" description="Disordered" evidence="2">
    <location>
        <begin position="1"/>
        <end position="46"/>
    </location>
</feature>
<keyword evidence="3" id="KW-0812">Transmembrane</keyword>
<dbReference type="PROSITE" id="PS51352">
    <property type="entry name" value="THIOREDOXIN_2"/>
    <property type="match status" value="1"/>
</dbReference>
<evidence type="ECO:0000256" key="2">
    <source>
        <dbReference type="SAM" id="MobiDB-lite"/>
    </source>
</evidence>
<dbReference type="InterPro" id="IPR050553">
    <property type="entry name" value="Thioredoxin_ResA/DsbE_sf"/>
</dbReference>
<dbReference type="GO" id="GO:0016209">
    <property type="term" value="F:antioxidant activity"/>
    <property type="evidence" value="ECO:0007669"/>
    <property type="project" value="InterPro"/>
</dbReference>
<feature type="domain" description="Thioredoxin" evidence="4">
    <location>
        <begin position="82"/>
        <end position="225"/>
    </location>
</feature>
<dbReference type="Proteomes" id="UP000238701">
    <property type="component" value="Unassembled WGS sequence"/>
</dbReference>